<dbReference type="InterPro" id="IPR046373">
    <property type="entry name" value="Acyl-CoA_Oxase/DH_mid-dom_sf"/>
</dbReference>
<dbReference type="SUPFAM" id="SSF56645">
    <property type="entry name" value="Acyl-CoA dehydrogenase NM domain-like"/>
    <property type="match status" value="1"/>
</dbReference>
<dbReference type="GO" id="GO:0050660">
    <property type="term" value="F:flavin adenine dinucleotide binding"/>
    <property type="evidence" value="ECO:0007669"/>
    <property type="project" value="InterPro"/>
</dbReference>
<dbReference type="Gene3D" id="1.10.540.10">
    <property type="entry name" value="Acyl-CoA dehydrogenase/oxidase, N-terminal domain"/>
    <property type="match status" value="1"/>
</dbReference>
<dbReference type="InterPro" id="IPR009075">
    <property type="entry name" value="AcylCo_DH/oxidase_C"/>
</dbReference>
<evidence type="ECO:0000259" key="7">
    <source>
        <dbReference type="Pfam" id="PF02771"/>
    </source>
</evidence>
<dbReference type="Proteomes" id="UP000552587">
    <property type="component" value="Unassembled WGS sequence"/>
</dbReference>
<dbReference type="InterPro" id="IPR013786">
    <property type="entry name" value="AcylCoA_DH/ox_N"/>
</dbReference>
<dbReference type="Gene3D" id="2.40.110.10">
    <property type="entry name" value="Butyryl-CoA Dehydrogenase, subunit A, domain 2"/>
    <property type="match status" value="1"/>
</dbReference>
<dbReference type="CDD" id="cd00567">
    <property type="entry name" value="ACAD"/>
    <property type="match status" value="1"/>
</dbReference>
<comment type="caution">
    <text evidence="8">The sequence shown here is derived from an EMBL/GenBank/DDBJ whole genome shotgun (WGS) entry which is preliminary data.</text>
</comment>
<evidence type="ECO:0000256" key="5">
    <source>
        <dbReference type="ARBA" id="ARBA00023002"/>
    </source>
</evidence>
<evidence type="ECO:0000313" key="9">
    <source>
        <dbReference type="Proteomes" id="UP000552587"/>
    </source>
</evidence>
<dbReference type="InterPro" id="IPR036250">
    <property type="entry name" value="AcylCo_DH-like_C"/>
</dbReference>
<organism evidence="8 9">
    <name type="scientific">Marilutibacter penaei</name>
    <dbReference type="NCBI Taxonomy" id="2759900"/>
    <lineage>
        <taxon>Bacteria</taxon>
        <taxon>Pseudomonadati</taxon>
        <taxon>Pseudomonadota</taxon>
        <taxon>Gammaproteobacteria</taxon>
        <taxon>Lysobacterales</taxon>
        <taxon>Lysobacteraceae</taxon>
        <taxon>Marilutibacter</taxon>
    </lineage>
</organism>
<reference evidence="8 9" key="1">
    <citation type="submission" date="2020-07" db="EMBL/GenBank/DDBJ databases">
        <authorList>
            <person name="Xu S."/>
            <person name="Li A."/>
        </authorList>
    </citation>
    <scope>NUCLEOTIDE SEQUENCE [LARGE SCALE GENOMIC DNA]</scope>
    <source>
        <strain evidence="8 9">SG-8</strain>
    </source>
</reference>
<name>A0A7W3U1R1_9GAMM</name>
<dbReference type="RefSeq" id="WP_182667802.1">
    <property type="nucleotide sequence ID" value="NZ_JACHTE010000001.1"/>
</dbReference>
<feature type="domain" description="Acyl-CoA dehydrogenase/oxidase N-terminal" evidence="7">
    <location>
        <begin position="6"/>
        <end position="118"/>
    </location>
</feature>
<accession>A0A7W3U1R1</accession>
<dbReference type="InterPro" id="IPR037069">
    <property type="entry name" value="AcylCoA_DH/ox_N_sf"/>
</dbReference>
<dbReference type="Gene3D" id="1.20.140.10">
    <property type="entry name" value="Butyryl-CoA Dehydrogenase, subunit A, domain 3"/>
    <property type="match status" value="1"/>
</dbReference>
<gene>
    <name evidence="8" type="ORF">H4F99_00750</name>
</gene>
<dbReference type="PANTHER" id="PTHR43884">
    <property type="entry name" value="ACYL-COA DEHYDROGENASE"/>
    <property type="match status" value="1"/>
</dbReference>
<comment type="cofactor">
    <cofactor evidence="1">
        <name>FAD</name>
        <dbReference type="ChEBI" id="CHEBI:57692"/>
    </cofactor>
</comment>
<keyword evidence="9" id="KW-1185">Reference proteome</keyword>
<dbReference type="AlphaFoldDB" id="A0A7W3U1R1"/>
<sequence>MDFSFSEEQQMLQDMTERFVAGRYGFEARERIRASAAGWSPDLWRELGELGLLALAVPEADGGIDAGPVGTMLVARAMGAGLLLEPFIASAVVATTAVARCPAGEGRDALLAAMLAGEQLVVPLDEVLPTPGTIAATQEDTGWRLRGRKPVVYHAPIADVLLVAAHHDGRTALFAVPRTATGVEIESFRTLDDAVAGRVTLDLVVGMDACLSTDAGEALGEAFDRGLAAFCADALGSMERALQATLEYARSRVQFGVPIGRFQALQHRLADMLVQLEQARSMTYLATSSLDEADITDRRAALSGAKALVGQAARAIAQESVQLHGGMGMTDELDVSHHFRRLTAFELRHGSTDAHLRAWREHSLGT</sequence>
<evidence type="ECO:0000313" key="8">
    <source>
        <dbReference type="EMBL" id="MBB1087010.1"/>
    </source>
</evidence>
<feature type="domain" description="Acyl-CoA dehydrogenase/oxidase C-terminal" evidence="6">
    <location>
        <begin position="221"/>
        <end position="358"/>
    </location>
</feature>
<proteinExistence type="inferred from homology"/>
<keyword evidence="3" id="KW-0285">Flavoprotein</keyword>
<dbReference type="GO" id="GO:0003995">
    <property type="term" value="F:acyl-CoA dehydrogenase activity"/>
    <property type="evidence" value="ECO:0007669"/>
    <property type="project" value="TreeGrafter"/>
</dbReference>
<evidence type="ECO:0000256" key="1">
    <source>
        <dbReference type="ARBA" id="ARBA00001974"/>
    </source>
</evidence>
<keyword evidence="5" id="KW-0560">Oxidoreductase</keyword>
<protein>
    <submittedName>
        <fullName evidence="8">Acyl-CoA dehydrogenase family protein</fullName>
    </submittedName>
</protein>
<dbReference type="PANTHER" id="PTHR43884:SF20">
    <property type="entry name" value="ACYL-COA DEHYDROGENASE FADE28"/>
    <property type="match status" value="1"/>
</dbReference>
<evidence type="ECO:0000256" key="4">
    <source>
        <dbReference type="ARBA" id="ARBA00022827"/>
    </source>
</evidence>
<evidence type="ECO:0000259" key="6">
    <source>
        <dbReference type="Pfam" id="PF00441"/>
    </source>
</evidence>
<dbReference type="InterPro" id="IPR009100">
    <property type="entry name" value="AcylCoA_DH/oxidase_NM_dom_sf"/>
</dbReference>
<dbReference type="SUPFAM" id="SSF47203">
    <property type="entry name" value="Acyl-CoA dehydrogenase C-terminal domain-like"/>
    <property type="match status" value="1"/>
</dbReference>
<keyword evidence="4" id="KW-0274">FAD</keyword>
<dbReference type="Pfam" id="PF02771">
    <property type="entry name" value="Acyl-CoA_dh_N"/>
    <property type="match status" value="1"/>
</dbReference>
<evidence type="ECO:0000256" key="3">
    <source>
        <dbReference type="ARBA" id="ARBA00022630"/>
    </source>
</evidence>
<dbReference type="Pfam" id="PF00441">
    <property type="entry name" value="Acyl-CoA_dh_1"/>
    <property type="match status" value="1"/>
</dbReference>
<evidence type="ECO:0000256" key="2">
    <source>
        <dbReference type="ARBA" id="ARBA00009347"/>
    </source>
</evidence>
<dbReference type="EMBL" id="JACHTE010000001">
    <property type="protein sequence ID" value="MBB1087010.1"/>
    <property type="molecule type" value="Genomic_DNA"/>
</dbReference>
<comment type="similarity">
    <text evidence="2">Belongs to the acyl-CoA dehydrogenase family.</text>
</comment>